<name>A0AA38VUX5_9PEZI</name>
<evidence type="ECO:0000313" key="2">
    <source>
        <dbReference type="EMBL" id="KAJ9151891.1"/>
    </source>
</evidence>
<dbReference type="InterPro" id="IPR025187">
    <property type="entry name" value="DUF4112"/>
</dbReference>
<organism evidence="2 3">
    <name type="scientific">Pleurostoma richardsiae</name>
    <dbReference type="NCBI Taxonomy" id="41990"/>
    <lineage>
        <taxon>Eukaryota</taxon>
        <taxon>Fungi</taxon>
        <taxon>Dikarya</taxon>
        <taxon>Ascomycota</taxon>
        <taxon>Pezizomycotina</taxon>
        <taxon>Sordariomycetes</taxon>
        <taxon>Sordariomycetidae</taxon>
        <taxon>Calosphaeriales</taxon>
        <taxon>Pleurostomataceae</taxon>
        <taxon>Pleurostoma</taxon>
    </lineage>
</organism>
<protein>
    <submittedName>
        <fullName evidence="2">Ph domain-containing protein</fullName>
    </submittedName>
</protein>
<feature type="region of interest" description="Disordered" evidence="1">
    <location>
        <begin position="178"/>
        <end position="240"/>
    </location>
</feature>
<dbReference type="PANTHER" id="PTHR35519">
    <property type="entry name" value="MEMBRANE PROTEINS"/>
    <property type="match status" value="1"/>
</dbReference>
<feature type="compositionally biased region" description="Polar residues" evidence="1">
    <location>
        <begin position="222"/>
        <end position="240"/>
    </location>
</feature>
<sequence>MSQAILNMVAKRALKDVAQKNINSKDPYFEEVHVYDRHGRDTGKVKKHKKGVPPGVSARDGEILKSVRRKAYRLDMSLFNCCGIRFGWSSVIGIIPGIGDLIDCLMAWMVVRHCSKIEGGLPPAIKSRMLFNIVLDFALGLVPFLGDLADAVFRANTRNAWILEEYLIKKAEEERKLAEKSAKNNSQATPAPPRPTTAPSSKSFSGLFGSRSRQHDEEMGVTSVSNNGRSQSQRPQTGNK</sequence>
<dbReference type="Pfam" id="PF13430">
    <property type="entry name" value="DUF4112"/>
    <property type="match status" value="1"/>
</dbReference>
<dbReference type="EMBL" id="JANBVO010000005">
    <property type="protein sequence ID" value="KAJ9151891.1"/>
    <property type="molecule type" value="Genomic_DNA"/>
</dbReference>
<evidence type="ECO:0000313" key="3">
    <source>
        <dbReference type="Proteomes" id="UP001174694"/>
    </source>
</evidence>
<dbReference type="Proteomes" id="UP001174694">
    <property type="component" value="Unassembled WGS sequence"/>
</dbReference>
<keyword evidence="3" id="KW-1185">Reference proteome</keyword>
<accession>A0AA38VUX5</accession>
<evidence type="ECO:0000256" key="1">
    <source>
        <dbReference type="SAM" id="MobiDB-lite"/>
    </source>
</evidence>
<proteinExistence type="predicted"/>
<gene>
    <name evidence="2" type="ORF">NKR23_g2810</name>
</gene>
<reference evidence="2" key="1">
    <citation type="submission" date="2022-07" db="EMBL/GenBank/DDBJ databases">
        <title>Fungi with potential for degradation of polypropylene.</title>
        <authorList>
            <person name="Gostincar C."/>
        </authorList>
    </citation>
    <scope>NUCLEOTIDE SEQUENCE</scope>
    <source>
        <strain evidence="2">EXF-13308</strain>
    </source>
</reference>
<dbReference type="AlphaFoldDB" id="A0AA38VUX5"/>
<comment type="caution">
    <text evidence="2">The sequence shown here is derived from an EMBL/GenBank/DDBJ whole genome shotgun (WGS) entry which is preliminary data.</text>
</comment>
<dbReference type="PANTHER" id="PTHR35519:SF2">
    <property type="entry name" value="PH DOMAIN PROTEIN"/>
    <property type="match status" value="1"/>
</dbReference>